<feature type="transmembrane region" description="Helical" evidence="1">
    <location>
        <begin position="21"/>
        <end position="42"/>
    </location>
</feature>
<accession>A0ABQ8S6H0</accession>
<gene>
    <name evidence="2" type="ORF">ANN_21687</name>
</gene>
<protein>
    <submittedName>
        <fullName evidence="2">Uncharacterized protein</fullName>
    </submittedName>
</protein>
<sequence length="396" mass="45883">MDGRLFKTLQEEKTYRIYVTPAVLHILQVSVVVVLIFTKLLACKPFTLREFLCIPDTWRNRNHTLARLLIFLTDASRFERIEQFFPVRGHSFLSCDRDFATIKHSLRRYDRLYSVHEITELIIQSNASAKYEGVHPVFPRRAWDRLLSSTQQIHLVFPRGPRGAKFDPRCYSWLLNDALSSTQLLSIDEISDSDMVFGEARPRIRYRLPDIRLTSGESLGKTQPVRLKWKTTEENCNVRETAKWNCYTGCLTKLPSGFRSGEFGGRIICSLRPYLLLPNVHPDNHGRLLSNEEVQHAVGTRYPLRLKWKTTEENCNVRETAKWNCYTGCLTKPKRKKLGGFRSGEFGGHTIGSSRPHQLLPNVHPDNHGCLLEYDILAVFMLKLFEKVFQQVEVWS</sequence>
<evidence type="ECO:0000313" key="3">
    <source>
        <dbReference type="Proteomes" id="UP001148838"/>
    </source>
</evidence>
<dbReference type="EMBL" id="JAJSOF020000033">
    <property type="protein sequence ID" value="KAJ4429518.1"/>
    <property type="molecule type" value="Genomic_DNA"/>
</dbReference>
<reference evidence="2 3" key="1">
    <citation type="journal article" date="2022" name="Allergy">
        <title>Genome assembly and annotation of Periplaneta americana reveal a comprehensive cockroach allergen profile.</title>
        <authorList>
            <person name="Wang L."/>
            <person name="Xiong Q."/>
            <person name="Saelim N."/>
            <person name="Wang L."/>
            <person name="Nong W."/>
            <person name="Wan A.T."/>
            <person name="Shi M."/>
            <person name="Liu X."/>
            <person name="Cao Q."/>
            <person name="Hui J.H.L."/>
            <person name="Sookrung N."/>
            <person name="Leung T.F."/>
            <person name="Tungtrongchitr A."/>
            <person name="Tsui S.K.W."/>
        </authorList>
    </citation>
    <scope>NUCLEOTIDE SEQUENCE [LARGE SCALE GENOMIC DNA]</scope>
    <source>
        <strain evidence="2">PWHHKU_190912</strain>
    </source>
</reference>
<proteinExistence type="predicted"/>
<evidence type="ECO:0000256" key="1">
    <source>
        <dbReference type="SAM" id="Phobius"/>
    </source>
</evidence>
<dbReference type="Proteomes" id="UP001148838">
    <property type="component" value="Unassembled WGS sequence"/>
</dbReference>
<name>A0ABQ8S6H0_PERAM</name>
<keyword evidence="1" id="KW-0472">Membrane</keyword>
<keyword evidence="3" id="KW-1185">Reference proteome</keyword>
<evidence type="ECO:0000313" key="2">
    <source>
        <dbReference type="EMBL" id="KAJ4429518.1"/>
    </source>
</evidence>
<comment type="caution">
    <text evidence="2">The sequence shown here is derived from an EMBL/GenBank/DDBJ whole genome shotgun (WGS) entry which is preliminary data.</text>
</comment>
<organism evidence="2 3">
    <name type="scientific">Periplaneta americana</name>
    <name type="common">American cockroach</name>
    <name type="synonym">Blatta americana</name>
    <dbReference type="NCBI Taxonomy" id="6978"/>
    <lineage>
        <taxon>Eukaryota</taxon>
        <taxon>Metazoa</taxon>
        <taxon>Ecdysozoa</taxon>
        <taxon>Arthropoda</taxon>
        <taxon>Hexapoda</taxon>
        <taxon>Insecta</taxon>
        <taxon>Pterygota</taxon>
        <taxon>Neoptera</taxon>
        <taxon>Polyneoptera</taxon>
        <taxon>Dictyoptera</taxon>
        <taxon>Blattodea</taxon>
        <taxon>Blattoidea</taxon>
        <taxon>Blattidae</taxon>
        <taxon>Blattinae</taxon>
        <taxon>Periplaneta</taxon>
    </lineage>
</organism>
<keyword evidence="1" id="KW-0812">Transmembrane</keyword>
<keyword evidence="1" id="KW-1133">Transmembrane helix</keyword>